<evidence type="ECO:0000313" key="1">
    <source>
        <dbReference type="EMBL" id="OEU06514.1"/>
    </source>
</evidence>
<reference evidence="1 2" key="1">
    <citation type="submission" date="2016-09" db="EMBL/GenBank/DDBJ databases">
        <title>Extensive genetic diversity and differential bi-allelic expression allows diatom success in the polar Southern Ocean.</title>
        <authorList>
            <consortium name="DOE Joint Genome Institute"/>
            <person name="Mock T."/>
            <person name="Otillar R.P."/>
            <person name="Strauss J."/>
            <person name="Dupont C."/>
            <person name="Frickenhaus S."/>
            <person name="Maumus F."/>
            <person name="Mcmullan M."/>
            <person name="Sanges R."/>
            <person name="Schmutz J."/>
            <person name="Toseland A."/>
            <person name="Valas R."/>
            <person name="Veluchamy A."/>
            <person name="Ward B.J."/>
            <person name="Allen A."/>
            <person name="Barry K."/>
            <person name="Falciatore A."/>
            <person name="Ferrante M."/>
            <person name="Fortunato A.E."/>
            <person name="Gloeckner G."/>
            <person name="Gruber A."/>
            <person name="Hipkin R."/>
            <person name="Janech M."/>
            <person name="Kroth P."/>
            <person name="Leese F."/>
            <person name="Lindquist E."/>
            <person name="Lyon B.R."/>
            <person name="Martin J."/>
            <person name="Mayer C."/>
            <person name="Parker M."/>
            <person name="Quesneville H."/>
            <person name="Raymond J."/>
            <person name="Uhlig C."/>
            <person name="Valentin K.U."/>
            <person name="Worden A.Z."/>
            <person name="Armbrust E.V."/>
            <person name="Bowler C."/>
            <person name="Green B."/>
            <person name="Moulton V."/>
            <person name="Van Oosterhout C."/>
            <person name="Grigoriev I."/>
        </authorList>
    </citation>
    <scope>NUCLEOTIDE SEQUENCE [LARGE SCALE GENOMIC DNA]</scope>
    <source>
        <strain evidence="1 2">CCMP1102</strain>
    </source>
</reference>
<keyword evidence="2" id="KW-1185">Reference proteome</keyword>
<dbReference type="EMBL" id="KV784408">
    <property type="protein sequence ID" value="OEU06514.1"/>
    <property type="molecule type" value="Genomic_DNA"/>
</dbReference>
<proteinExistence type="predicted"/>
<organism evidence="1 2">
    <name type="scientific">Fragilariopsis cylindrus CCMP1102</name>
    <dbReference type="NCBI Taxonomy" id="635003"/>
    <lineage>
        <taxon>Eukaryota</taxon>
        <taxon>Sar</taxon>
        <taxon>Stramenopiles</taxon>
        <taxon>Ochrophyta</taxon>
        <taxon>Bacillariophyta</taxon>
        <taxon>Bacillariophyceae</taxon>
        <taxon>Bacillariophycidae</taxon>
        <taxon>Bacillariales</taxon>
        <taxon>Bacillariaceae</taxon>
        <taxon>Fragilariopsis</taxon>
    </lineage>
</organism>
<protein>
    <submittedName>
        <fullName evidence="1">Uncharacterized protein</fullName>
    </submittedName>
</protein>
<dbReference type="Proteomes" id="UP000095751">
    <property type="component" value="Unassembled WGS sequence"/>
</dbReference>
<dbReference type="InParanoid" id="A0A1E7EKV2"/>
<dbReference type="AlphaFoldDB" id="A0A1E7EKV2"/>
<accession>A0A1E7EKV2</accession>
<name>A0A1E7EKV2_9STRA</name>
<sequence length="365" mass="40790">MEAPLLLDLALGDPTSIEDSIRVLELAGRTLVRAVTVIQNVVRDWLRAIAAAVTIQSVVRSSQLRQKQGKGSNYTKKAFYRLYLVKCDVGNIIHLCETFKSAFGISNNIPNVDLIDHDGLLPTWTRIDADTTQENDNTETATRGKDGETQVITKIWEFARQRGMVCKTEEEAQNSMWRNRGVSINAKILLSLISNPEVDIDTKVLSHSFLGELLLWSAVDVGDNSLPPDIMRSIESMCVNNLPSKNWGIFRGAVLILGELCHLQKPSQNSVSSDMLVKLLNLLRLIFMSSDNPVYDSFSSSLPSQDCRVAWGTHVGFEIIRLLQGYFSYLSWDQLLECQYLKTSVLVWADGTKACSRPRDVVHSA</sequence>
<evidence type="ECO:0000313" key="2">
    <source>
        <dbReference type="Proteomes" id="UP000095751"/>
    </source>
</evidence>
<dbReference type="KEGG" id="fcy:FRACYDRAFT_254534"/>
<gene>
    <name evidence="1" type="ORF">FRACYDRAFT_254534</name>
</gene>